<name>A0A9D1SFW1_9FIRM</name>
<protein>
    <submittedName>
        <fullName evidence="3">Uncharacterized protein</fullName>
    </submittedName>
</protein>
<feature type="region of interest" description="Disordered" evidence="1">
    <location>
        <begin position="464"/>
        <end position="484"/>
    </location>
</feature>
<organism evidence="3 4">
    <name type="scientific">Candidatus Scatosoma pullistercoris</name>
    <dbReference type="NCBI Taxonomy" id="2840934"/>
    <lineage>
        <taxon>Bacteria</taxon>
        <taxon>Bacillati</taxon>
        <taxon>Bacillota</taxon>
        <taxon>Clostridia</taxon>
        <taxon>Candidatus Scatosoma</taxon>
    </lineage>
</organism>
<evidence type="ECO:0000313" key="3">
    <source>
        <dbReference type="EMBL" id="HIU58879.1"/>
    </source>
</evidence>
<evidence type="ECO:0000313" key="4">
    <source>
        <dbReference type="Proteomes" id="UP000824081"/>
    </source>
</evidence>
<feature type="transmembrane region" description="Helical" evidence="2">
    <location>
        <begin position="288"/>
        <end position="310"/>
    </location>
</feature>
<evidence type="ECO:0000256" key="2">
    <source>
        <dbReference type="SAM" id="Phobius"/>
    </source>
</evidence>
<feature type="transmembrane region" description="Helical" evidence="2">
    <location>
        <begin position="316"/>
        <end position="335"/>
    </location>
</feature>
<sequence length="661" mass="73039">MKTNENKTVALKRRVSSVHAKAEAVGIFYLIATVLIAAAAFLPILYGTSVGDMWVANFWKAFPDLVNIKTSAVAVLLNAGCAGLYALLLLTAVINVLRSLSRLSRLFKTKASRVNGYNRNAMAMEEMGKIYSGTYCVFIVFPFMIHLISGAGFTNLYYIAIAVGLVFHFWLGLVGGNVSQFTVGTETEEEKRTLGRIAPFFRNLAQLVFVGLIMYYISETNLMLNALKWLETNAFSTLFKGAKMDLVYYGAIPFLQLLCCLWTVVLLKHATAPTEYQRDGMDAPGMKNFRVFSFLLLITSGLLVGLMFLAASKRTFIAPTMGTLFIAVVALAALIEEFCMCRLPNVKGKVAEEPTAESEEAEGAVEAENANQPEALAPAMYHIPLQCISQPGVFMQPNGQPVLIMPMIAGTQVDPHQAPADGRQIMYGYQNPYEVPYGYGPYGAYWNNGRPFNPYQYVQEPVNEESVTEVNTETQTEKKPDVKERKANLAADKKALRQEAALSRKEHKAAAERAAVEQALAEKWMKKAKKQPVEESNAVTASATPEKEEKAVSVAPAPVASESTALMPVQAAPRQPMMETYAYSHPSAPVKPRYYPEATELSEEDLMKPLPPKKWTVTCPDCMSRLTVKDGAFAYRCPECGGVFQLRKVFRAKQNNENTEN</sequence>
<dbReference type="Proteomes" id="UP000824081">
    <property type="component" value="Unassembled WGS sequence"/>
</dbReference>
<reference evidence="3" key="2">
    <citation type="journal article" date="2021" name="PeerJ">
        <title>Extensive microbial diversity within the chicken gut microbiome revealed by metagenomics and culture.</title>
        <authorList>
            <person name="Gilroy R."/>
            <person name="Ravi A."/>
            <person name="Getino M."/>
            <person name="Pursley I."/>
            <person name="Horton D.L."/>
            <person name="Alikhan N.F."/>
            <person name="Baker D."/>
            <person name="Gharbi K."/>
            <person name="Hall N."/>
            <person name="Watson M."/>
            <person name="Adriaenssens E.M."/>
            <person name="Foster-Nyarko E."/>
            <person name="Jarju S."/>
            <person name="Secka A."/>
            <person name="Antonio M."/>
            <person name="Oren A."/>
            <person name="Chaudhuri R.R."/>
            <person name="La Ragione R."/>
            <person name="Hildebrand F."/>
            <person name="Pallen M.J."/>
        </authorList>
    </citation>
    <scope>NUCLEOTIDE SEQUENCE</scope>
    <source>
        <strain evidence="3">11687</strain>
    </source>
</reference>
<feature type="transmembrane region" description="Helical" evidence="2">
    <location>
        <begin position="72"/>
        <end position="97"/>
    </location>
</feature>
<feature type="transmembrane region" description="Helical" evidence="2">
    <location>
        <begin position="156"/>
        <end position="179"/>
    </location>
</feature>
<feature type="transmembrane region" description="Helical" evidence="2">
    <location>
        <begin position="130"/>
        <end position="150"/>
    </location>
</feature>
<feature type="transmembrane region" description="Helical" evidence="2">
    <location>
        <begin position="200"/>
        <end position="218"/>
    </location>
</feature>
<feature type="compositionally biased region" description="Basic and acidic residues" evidence="1">
    <location>
        <begin position="475"/>
        <end position="484"/>
    </location>
</feature>
<accession>A0A9D1SFW1</accession>
<feature type="region of interest" description="Disordered" evidence="1">
    <location>
        <begin position="527"/>
        <end position="553"/>
    </location>
</feature>
<keyword evidence="2" id="KW-1133">Transmembrane helix</keyword>
<comment type="caution">
    <text evidence="3">The sequence shown here is derived from an EMBL/GenBank/DDBJ whole genome shotgun (WGS) entry which is preliminary data.</text>
</comment>
<keyword evidence="2" id="KW-0472">Membrane</keyword>
<feature type="transmembrane region" description="Helical" evidence="2">
    <location>
        <begin position="21"/>
        <end position="46"/>
    </location>
</feature>
<dbReference type="AlphaFoldDB" id="A0A9D1SFW1"/>
<feature type="transmembrane region" description="Helical" evidence="2">
    <location>
        <begin position="246"/>
        <end position="267"/>
    </location>
</feature>
<proteinExistence type="predicted"/>
<reference evidence="3" key="1">
    <citation type="submission" date="2020-10" db="EMBL/GenBank/DDBJ databases">
        <authorList>
            <person name="Gilroy R."/>
        </authorList>
    </citation>
    <scope>NUCLEOTIDE SEQUENCE</scope>
    <source>
        <strain evidence="3">11687</strain>
    </source>
</reference>
<keyword evidence="2" id="KW-0812">Transmembrane</keyword>
<evidence type="ECO:0000256" key="1">
    <source>
        <dbReference type="SAM" id="MobiDB-lite"/>
    </source>
</evidence>
<gene>
    <name evidence="3" type="ORF">IAC57_02135</name>
</gene>
<dbReference type="EMBL" id="DVMZ01000058">
    <property type="protein sequence ID" value="HIU58879.1"/>
    <property type="molecule type" value="Genomic_DNA"/>
</dbReference>